<dbReference type="AlphaFoldDB" id="A0A841KRP4"/>
<dbReference type="Pfam" id="PF13508">
    <property type="entry name" value="Acetyltransf_7"/>
    <property type="match status" value="1"/>
</dbReference>
<dbReference type="Proteomes" id="UP000579281">
    <property type="component" value="Unassembled WGS sequence"/>
</dbReference>
<protein>
    <submittedName>
        <fullName evidence="2">GNAT superfamily N-acetyltransferase</fullName>
    </submittedName>
</protein>
<keyword evidence="2" id="KW-0808">Transferase</keyword>
<evidence type="ECO:0000259" key="1">
    <source>
        <dbReference type="PROSITE" id="PS51186"/>
    </source>
</evidence>
<dbReference type="PROSITE" id="PS51186">
    <property type="entry name" value="GNAT"/>
    <property type="match status" value="1"/>
</dbReference>
<dbReference type="GO" id="GO:0016747">
    <property type="term" value="F:acyltransferase activity, transferring groups other than amino-acyl groups"/>
    <property type="evidence" value="ECO:0007669"/>
    <property type="project" value="InterPro"/>
</dbReference>
<keyword evidence="3" id="KW-1185">Reference proteome</keyword>
<evidence type="ECO:0000313" key="2">
    <source>
        <dbReference type="EMBL" id="MBB6216087.1"/>
    </source>
</evidence>
<comment type="caution">
    <text evidence="2">The sequence shown here is derived from an EMBL/GenBank/DDBJ whole genome shotgun (WGS) entry which is preliminary data.</text>
</comment>
<dbReference type="SUPFAM" id="SSF55729">
    <property type="entry name" value="Acyl-CoA N-acyltransferases (Nat)"/>
    <property type="match status" value="1"/>
</dbReference>
<proteinExistence type="predicted"/>
<name>A0A841KRP4_9FIRM</name>
<organism evidence="2 3">
    <name type="scientific">Anaerosolibacter carboniphilus</name>
    <dbReference type="NCBI Taxonomy" id="1417629"/>
    <lineage>
        <taxon>Bacteria</taxon>
        <taxon>Bacillati</taxon>
        <taxon>Bacillota</taxon>
        <taxon>Clostridia</taxon>
        <taxon>Peptostreptococcales</taxon>
        <taxon>Thermotaleaceae</taxon>
        <taxon>Anaerosolibacter</taxon>
    </lineage>
</organism>
<reference evidence="2 3" key="1">
    <citation type="submission" date="2020-08" db="EMBL/GenBank/DDBJ databases">
        <title>Genomic Encyclopedia of Type Strains, Phase IV (KMG-IV): sequencing the most valuable type-strain genomes for metagenomic binning, comparative biology and taxonomic classification.</title>
        <authorList>
            <person name="Goeker M."/>
        </authorList>
    </citation>
    <scope>NUCLEOTIDE SEQUENCE [LARGE SCALE GENOMIC DNA]</scope>
    <source>
        <strain evidence="2 3">DSM 103526</strain>
    </source>
</reference>
<sequence>MKYTIREIELHEFKDIYDRIERDFVPGEYAPYEILYQQLQEGVQTGLILLDGERAVAYGICAGEDGSDYVLISLLAAYEEFRGSGFGSVLLEALKKRYSDKKGILVEVERPEDALTNEEKAIREKRIQFYQKAGFYLIPHIDYSIWDVPMHLMALPQEISSQMMNKEIGQIIYEIYFKLMGKQFIHKMKFKSLRS</sequence>
<feature type="domain" description="N-acetyltransferase" evidence="1">
    <location>
        <begin position="3"/>
        <end position="155"/>
    </location>
</feature>
<gene>
    <name evidence="2" type="ORF">HNQ80_002186</name>
</gene>
<dbReference type="EMBL" id="JACHEN010000012">
    <property type="protein sequence ID" value="MBB6216087.1"/>
    <property type="molecule type" value="Genomic_DNA"/>
</dbReference>
<dbReference type="InterPro" id="IPR000182">
    <property type="entry name" value="GNAT_dom"/>
</dbReference>
<evidence type="ECO:0000313" key="3">
    <source>
        <dbReference type="Proteomes" id="UP000579281"/>
    </source>
</evidence>
<accession>A0A841KRP4</accession>
<dbReference type="RefSeq" id="WP_184310629.1">
    <property type="nucleotide sequence ID" value="NZ_JACHEN010000012.1"/>
</dbReference>
<dbReference type="InterPro" id="IPR016181">
    <property type="entry name" value="Acyl_CoA_acyltransferase"/>
</dbReference>
<dbReference type="Gene3D" id="3.40.630.30">
    <property type="match status" value="1"/>
</dbReference>
<dbReference type="CDD" id="cd04301">
    <property type="entry name" value="NAT_SF"/>
    <property type="match status" value="1"/>
</dbReference>